<feature type="transmembrane region" description="Helical" evidence="2">
    <location>
        <begin position="6"/>
        <end position="26"/>
    </location>
</feature>
<comment type="caution">
    <text evidence="3">The sequence shown here is derived from an EMBL/GenBank/DDBJ whole genome shotgun (WGS) entry which is preliminary data.</text>
</comment>
<evidence type="ECO:0000313" key="3">
    <source>
        <dbReference type="EMBL" id="TQM72444.1"/>
    </source>
</evidence>
<organism evidence="3 4">
    <name type="scientific">Thermopolyspora flexuosa</name>
    <dbReference type="NCBI Taxonomy" id="103836"/>
    <lineage>
        <taxon>Bacteria</taxon>
        <taxon>Bacillati</taxon>
        <taxon>Actinomycetota</taxon>
        <taxon>Actinomycetes</taxon>
        <taxon>Streptosporangiales</taxon>
        <taxon>Streptosporangiaceae</taxon>
        <taxon>Thermopolyspora</taxon>
    </lineage>
</organism>
<keyword evidence="2" id="KW-0812">Transmembrane</keyword>
<name>A0A543IPD9_9ACTN</name>
<dbReference type="EMBL" id="VFPQ01000002">
    <property type="protein sequence ID" value="TQM72444.1"/>
    <property type="molecule type" value="Genomic_DNA"/>
</dbReference>
<evidence type="ECO:0000313" key="4">
    <source>
        <dbReference type="Proteomes" id="UP000319213"/>
    </source>
</evidence>
<evidence type="ECO:0000256" key="2">
    <source>
        <dbReference type="SAM" id="Phobius"/>
    </source>
</evidence>
<dbReference type="AlphaFoldDB" id="A0A543IPD9"/>
<feature type="region of interest" description="Disordered" evidence="1">
    <location>
        <begin position="124"/>
        <end position="336"/>
    </location>
</feature>
<feature type="compositionally biased region" description="Low complexity" evidence="1">
    <location>
        <begin position="200"/>
        <end position="222"/>
    </location>
</feature>
<keyword evidence="2" id="KW-1133">Transmembrane helix</keyword>
<evidence type="ECO:0000256" key="1">
    <source>
        <dbReference type="SAM" id="MobiDB-lite"/>
    </source>
</evidence>
<reference evidence="3 4" key="1">
    <citation type="submission" date="2019-06" db="EMBL/GenBank/DDBJ databases">
        <title>Sequencing the genomes of 1000 actinobacteria strains.</title>
        <authorList>
            <person name="Klenk H.-P."/>
        </authorList>
    </citation>
    <scope>NUCLEOTIDE SEQUENCE [LARGE SCALE GENOMIC DNA]</scope>
    <source>
        <strain evidence="3 4">DSM 43186</strain>
    </source>
</reference>
<keyword evidence="4" id="KW-1185">Reference proteome</keyword>
<feature type="compositionally biased region" description="Low complexity" evidence="1">
    <location>
        <begin position="267"/>
        <end position="296"/>
    </location>
</feature>
<proteinExistence type="predicted"/>
<dbReference type="Pfam" id="PF14584">
    <property type="entry name" value="DUF4446"/>
    <property type="match status" value="1"/>
</dbReference>
<dbReference type="RefSeq" id="WP_142262005.1">
    <property type="nucleotide sequence ID" value="NZ_VFPQ01000002.1"/>
</dbReference>
<dbReference type="Proteomes" id="UP000319213">
    <property type="component" value="Unassembled WGS sequence"/>
</dbReference>
<dbReference type="OrthoDB" id="5244042at2"/>
<keyword evidence="2" id="KW-0472">Membrane</keyword>
<feature type="compositionally biased region" description="Basic residues" evidence="1">
    <location>
        <begin position="313"/>
        <end position="336"/>
    </location>
</feature>
<feature type="compositionally biased region" description="Low complexity" evidence="1">
    <location>
        <begin position="233"/>
        <end position="248"/>
    </location>
</feature>
<gene>
    <name evidence="3" type="ORF">FHX40_4584</name>
</gene>
<sequence>MTLTEIVSAVATFFGVTGTVLAILALRRARRAVDDCRDLLTRQAVIGAGGIDGRAIRDVAVYRYDAPQETGRRSFSAAFLNSMGDGLVLTALNGRAETRTYVRPVRGGRGVEPLSPEEERVVRAARLGQGPEVEPAEARRGLRASSRPSSGTARYGGAHRASDRRSDEAPEGSRSPAYAGDILASEPPGEPADATRNASPGGAAATGVPPGAPDGPAETPTAPAAPVPEPRPDVLSAPAPTPAQDATPDPVPHARPGAVSEAVPEAASDTVSGTVSGTVSAAASASASDPSDPVADYGSGPASESPSGTASHGAHRRARHRRLRTLLQVRRRTAER</sequence>
<protein>
    <submittedName>
        <fullName evidence="3">Uncharacterized protein DUF4446</fullName>
    </submittedName>
</protein>
<accession>A0A543IPD9</accession>
<dbReference type="InterPro" id="IPR027981">
    <property type="entry name" value="DUF4446"/>
</dbReference>